<accession>A0A7S1VMA8</accession>
<organism evidence="1">
    <name type="scientific">Grammatophora oceanica</name>
    <dbReference type="NCBI Taxonomy" id="210454"/>
    <lineage>
        <taxon>Eukaryota</taxon>
        <taxon>Sar</taxon>
        <taxon>Stramenopiles</taxon>
        <taxon>Ochrophyta</taxon>
        <taxon>Bacillariophyta</taxon>
        <taxon>Fragilariophyceae</taxon>
        <taxon>Fragilariophycidae</taxon>
        <taxon>Rhabdonematales</taxon>
        <taxon>Grammatophoraceae</taxon>
        <taxon>Grammatophora</taxon>
    </lineage>
</organism>
<gene>
    <name evidence="1" type="ORF">GOCE00092_LOCUS22503</name>
</gene>
<name>A0A7S1VMA8_9STRA</name>
<evidence type="ECO:0000313" key="1">
    <source>
        <dbReference type="EMBL" id="CAD9302507.1"/>
    </source>
</evidence>
<protein>
    <submittedName>
        <fullName evidence="1">Uncharacterized protein</fullName>
    </submittedName>
</protein>
<proteinExistence type="predicted"/>
<sequence length="108" mass="12313">MGNLGTIKRFAGALCMHWTTENKTAKTRASLDFRLIAGPMYHALDCGGSRAGGQTDVYRSKEGYYSRCFRRLDTNNGRFCWERDGQLLQPDARNGFPWTVKDWSKILT</sequence>
<dbReference type="AlphaFoldDB" id="A0A7S1VMA8"/>
<reference evidence="1" key="1">
    <citation type="submission" date="2021-01" db="EMBL/GenBank/DDBJ databases">
        <authorList>
            <person name="Corre E."/>
            <person name="Pelletier E."/>
            <person name="Niang G."/>
            <person name="Scheremetjew M."/>
            <person name="Finn R."/>
            <person name="Kale V."/>
            <person name="Holt S."/>
            <person name="Cochrane G."/>
            <person name="Meng A."/>
            <person name="Brown T."/>
            <person name="Cohen L."/>
        </authorList>
    </citation>
    <scope>NUCLEOTIDE SEQUENCE</scope>
    <source>
        <strain evidence="1">CCMP 410</strain>
    </source>
</reference>
<dbReference type="EMBL" id="HBGK01042883">
    <property type="protein sequence ID" value="CAD9302507.1"/>
    <property type="molecule type" value="Transcribed_RNA"/>
</dbReference>